<protein>
    <recommendedName>
        <fullName evidence="1">ATPase domain-containing protein</fullName>
    </recommendedName>
</protein>
<dbReference type="InterPro" id="IPR011579">
    <property type="entry name" value="ATPase_dom"/>
</dbReference>
<dbReference type="HOGENOM" id="CLU_662124_0_0_3"/>
<dbReference type="eggNOG" id="COG1672">
    <property type="taxonomic scope" value="Bacteria"/>
</dbReference>
<dbReference type="Pfam" id="PF01637">
    <property type="entry name" value="ATPase_2"/>
    <property type="match status" value="1"/>
</dbReference>
<dbReference type="KEGG" id="ter:Tery_1786"/>
<dbReference type="RefSeq" id="WP_011611420.1">
    <property type="nucleotide sequence ID" value="NC_008312.1"/>
</dbReference>
<gene>
    <name evidence="2" type="ordered locus">Tery_1786</name>
</gene>
<proteinExistence type="predicted"/>
<dbReference type="PANTHER" id="PTHR34301">
    <property type="entry name" value="DNA-BINDING PROTEIN-RELATED"/>
    <property type="match status" value="1"/>
</dbReference>
<dbReference type="InterPro" id="IPR027417">
    <property type="entry name" value="P-loop_NTPase"/>
</dbReference>
<accession>Q114M9</accession>
<feature type="domain" description="ATPase" evidence="1">
    <location>
        <begin position="25"/>
        <end position="248"/>
    </location>
</feature>
<dbReference type="Gene3D" id="3.40.50.300">
    <property type="entry name" value="P-loop containing nucleotide triphosphate hydrolases"/>
    <property type="match status" value="1"/>
</dbReference>
<organism evidence="2">
    <name type="scientific">Trichodesmium erythraeum (strain IMS101)</name>
    <dbReference type="NCBI Taxonomy" id="203124"/>
    <lineage>
        <taxon>Bacteria</taxon>
        <taxon>Bacillati</taxon>
        <taxon>Cyanobacteriota</taxon>
        <taxon>Cyanophyceae</taxon>
        <taxon>Oscillatoriophycideae</taxon>
        <taxon>Oscillatoriales</taxon>
        <taxon>Microcoleaceae</taxon>
        <taxon>Trichodesmium</taxon>
    </lineage>
</organism>
<dbReference type="AlphaFoldDB" id="Q114M9"/>
<dbReference type="STRING" id="203124.Tery_1786"/>
<sequence length="415" mass="48421">MRNLKALIKNPYTVGRPIFEPENLFGRETILSFIQEQLTSGAKVILLHGQRRMGMTSFMNYIAEDVSLDEFVFVRLSLEDKYNKSLDKILYDLARNITDELGISRTTITIPSQEDLKVETQDFVNIFMLQVYQQLKRKNLVLLLDEFDMLWDNSCQEINPFVNFLISIINLQEKLFIILFVGRGETNLEFIQDLFREVGKLPHQELGLLDKCNTIKLVTEIPREATNYKYDPDAIEKIWELSGGHPYYTQLLCSNLFHQARNKGKWNVSYQDVQGVIDKSLEQGEPAFVSPLEVLSTQQKLILSAVAEAQERATNSEHIVSPLVILEMYDVKVTSNLIEELITAAKHLVDLKFIVEIGKQKFRKIRVPIYKVRIELFRLWLLKQCPLDKQRDLINDLFPKKPWIQRLWYMAFLNE</sequence>
<reference evidence="2" key="1">
    <citation type="submission" date="2006-06" db="EMBL/GenBank/DDBJ databases">
        <title>Complete sequence of Trichodesmium erythraeum IMS101.</title>
        <authorList>
            <consortium name="US DOE Joint Genome Institute"/>
            <person name="Copeland A."/>
            <person name="Lucas S."/>
            <person name="Lapidus A."/>
            <person name="Barry K."/>
            <person name="Detter J.C."/>
            <person name="Glavina del Rio T."/>
            <person name="Hammon N."/>
            <person name="Israni S."/>
            <person name="Dalin E."/>
            <person name="Tice H."/>
            <person name="Pitluck S."/>
            <person name="Kiss H."/>
            <person name="Munk A.C."/>
            <person name="Brettin T."/>
            <person name="Bruce D."/>
            <person name="Han C."/>
            <person name="Tapia R."/>
            <person name="Gilna P."/>
            <person name="Schmutz J."/>
            <person name="Larimer F."/>
            <person name="Land M."/>
            <person name="Hauser L."/>
            <person name="Kyrpides N."/>
            <person name="Kim E."/>
            <person name="Richardson P."/>
        </authorList>
    </citation>
    <scope>NUCLEOTIDE SEQUENCE [LARGE SCALE GENOMIC DNA]</scope>
    <source>
        <strain evidence="2">IMS101</strain>
    </source>
</reference>
<dbReference type="SUPFAM" id="SSF52540">
    <property type="entry name" value="P-loop containing nucleoside triphosphate hydrolases"/>
    <property type="match status" value="1"/>
</dbReference>
<dbReference type="PANTHER" id="PTHR34301:SF8">
    <property type="entry name" value="ATPASE DOMAIN-CONTAINING PROTEIN"/>
    <property type="match status" value="1"/>
</dbReference>
<dbReference type="OrthoDB" id="478637at2"/>
<name>Q114M9_TRIEI</name>
<evidence type="ECO:0000313" key="2">
    <source>
        <dbReference type="EMBL" id="ABG51045.1"/>
    </source>
</evidence>
<dbReference type="GO" id="GO:0005524">
    <property type="term" value="F:ATP binding"/>
    <property type="evidence" value="ECO:0007669"/>
    <property type="project" value="InterPro"/>
</dbReference>
<dbReference type="EMBL" id="CP000393">
    <property type="protein sequence ID" value="ABG51045.1"/>
    <property type="molecule type" value="Genomic_DNA"/>
</dbReference>
<evidence type="ECO:0000259" key="1">
    <source>
        <dbReference type="Pfam" id="PF01637"/>
    </source>
</evidence>